<keyword evidence="1" id="KW-0378">Hydrolase</keyword>
<evidence type="ECO:0000313" key="2">
    <source>
        <dbReference type="Proteomes" id="UP000266340"/>
    </source>
</evidence>
<organism evidence="1 2">
    <name type="scientific">Cohnella faecalis</name>
    <dbReference type="NCBI Taxonomy" id="2315694"/>
    <lineage>
        <taxon>Bacteria</taxon>
        <taxon>Bacillati</taxon>
        <taxon>Bacillota</taxon>
        <taxon>Bacilli</taxon>
        <taxon>Bacillales</taxon>
        <taxon>Paenibacillaceae</taxon>
        <taxon>Cohnella</taxon>
    </lineage>
</organism>
<comment type="caution">
    <text evidence="1">The sequence shown here is derived from an EMBL/GenBank/DDBJ whole genome shotgun (WGS) entry which is preliminary data.</text>
</comment>
<evidence type="ECO:0000313" key="1">
    <source>
        <dbReference type="EMBL" id="RIE02632.1"/>
    </source>
</evidence>
<dbReference type="EMBL" id="QXJM01000039">
    <property type="protein sequence ID" value="RIE02632.1"/>
    <property type="molecule type" value="Genomic_DNA"/>
</dbReference>
<reference evidence="1 2" key="1">
    <citation type="submission" date="2018-09" db="EMBL/GenBank/DDBJ databases">
        <title>Cohnella cavernae sp. nov., isolated from a karst cave.</title>
        <authorList>
            <person name="Zhu H."/>
        </authorList>
    </citation>
    <scope>NUCLEOTIDE SEQUENCE [LARGE SCALE GENOMIC DNA]</scope>
    <source>
        <strain evidence="1 2">K2E09-144</strain>
    </source>
</reference>
<keyword evidence="2" id="KW-1185">Reference proteome</keyword>
<proteinExistence type="predicted"/>
<dbReference type="AlphaFoldDB" id="A0A398CKF3"/>
<dbReference type="Pfam" id="PF06866">
    <property type="entry name" value="DUF1256"/>
    <property type="match status" value="1"/>
</dbReference>
<dbReference type="InterPro" id="IPR023430">
    <property type="entry name" value="Pept_HybD-like_dom_sf"/>
</dbReference>
<dbReference type="Proteomes" id="UP000266340">
    <property type="component" value="Unassembled WGS sequence"/>
</dbReference>
<dbReference type="InterPro" id="IPR009665">
    <property type="entry name" value="YyaC"/>
</dbReference>
<dbReference type="GO" id="GO:0006508">
    <property type="term" value="P:proteolysis"/>
    <property type="evidence" value="ECO:0007669"/>
    <property type="project" value="UniProtKB-KW"/>
</dbReference>
<dbReference type="SUPFAM" id="SSF53163">
    <property type="entry name" value="HybD-like"/>
    <property type="match status" value="1"/>
</dbReference>
<protein>
    <submittedName>
        <fullName evidence="1">Spore protease YyaC</fullName>
    </submittedName>
</protein>
<gene>
    <name evidence="1" type="primary">yyaC</name>
    <name evidence="1" type="ORF">D3H35_18295</name>
</gene>
<dbReference type="GO" id="GO:0008233">
    <property type="term" value="F:peptidase activity"/>
    <property type="evidence" value="ECO:0007669"/>
    <property type="project" value="UniProtKB-KW"/>
</dbReference>
<dbReference type="OrthoDB" id="9815953at2"/>
<dbReference type="NCBIfam" id="TIGR02841">
    <property type="entry name" value="spore_YyaC"/>
    <property type="match status" value="1"/>
</dbReference>
<accession>A0A398CKF3</accession>
<name>A0A398CKF3_9BACL</name>
<keyword evidence="1" id="KW-0645">Protease</keyword>
<dbReference type="RefSeq" id="WP_119150669.1">
    <property type="nucleotide sequence ID" value="NZ_JBHSOV010000059.1"/>
</dbReference>
<sequence length="171" mass="18159">MNDTQRRHSERVNADGVASFISRISAAHKLSDLTFLCIGTDRSSGDCLGPLVGTMLEERGVTNVIGTLKEPCDADKLPSVAAALPLGRPVVAIDACLGRTETIGLYVVAEGPLEPAKSVGKRLPSVGAYSIAAIVNSYGPKPYASLQSTSLYRVMNMAHDITDAIIRHLRP</sequence>